<accession>A0A316UJV6</accession>
<sequence>MGAPKMLRRLTSYGNGPNGADSDSSSEALLGGSAPARSPIDYEKVSDAGAEGSMPRRRKATKLPKILATLVLGVVGFWTGK</sequence>
<dbReference type="Proteomes" id="UP000245884">
    <property type="component" value="Unassembled WGS sequence"/>
</dbReference>
<gene>
    <name evidence="3" type="ORF">BDZ90DRAFT_234913</name>
</gene>
<evidence type="ECO:0000313" key="4">
    <source>
        <dbReference type="Proteomes" id="UP000245884"/>
    </source>
</evidence>
<dbReference type="RefSeq" id="XP_025359253.1">
    <property type="nucleotide sequence ID" value="XM_025507190.1"/>
</dbReference>
<name>A0A316UJV6_9BASI</name>
<evidence type="ECO:0000313" key="3">
    <source>
        <dbReference type="EMBL" id="PWN24641.1"/>
    </source>
</evidence>
<keyword evidence="4" id="KW-1185">Reference proteome</keyword>
<dbReference type="GeneID" id="37029013"/>
<protein>
    <submittedName>
        <fullName evidence="3">Uncharacterized protein</fullName>
    </submittedName>
</protein>
<dbReference type="EMBL" id="KZ819680">
    <property type="protein sequence ID" value="PWN24641.1"/>
    <property type="molecule type" value="Genomic_DNA"/>
</dbReference>
<dbReference type="AlphaFoldDB" id="A0A316UJV6"/>
<organism evidence="3 4">
    <name type="scientific">Jaminaea rosea</name>
    <dbReference type="NCBI Taxonomy" id="1569628"/>
    <lineage>
        <taxon>Eukaryota</taxon>
        <taxon>Fungi</taxon>
        <taxon>Dikarya</taxon>
        <taxon>Basidiomycota</taxon>
        <taxon>Ustilaginomycotina</taxon>
        <taxon>Exobasidiomycetes</taxon>
        <taxon>Microstromatales</taxon>
        <taxon>Microstromatales incertae sedis</taxon>
        <taxon>Jaminaea</taxon>
    </lineage>
</organism>
<keyword evidence="2" id="KW-0472">Membrane</keyword>
<evidence type="ECO:0000256" key="1">
    <source>
        <dbReference type="SAM" id="MobiDB-lite"/>
    </source>
</evidence>
<proteinExistence type="predicted"/>
<reference evidence="3 4" key="1">
    <citation type="journal article" date="2018" name="Mol. Biol. Evol.">
        <title>Broad Genomic Sampling Reveals a Smut Pathogenic Ancestry of the Fungal Clade Ustilaginomycotina.</title>
        <authorList>
            <person name="Kijpornyongpan T."/>
            <person name="Mondo S.J."/>
            <person name="Barry K."/>
            <person name="Sandor L."/>
            <person name="Lee J."/>
            <person name="Lipzen A."/>
            <person name="Pangilinan J."/>
            <person name="LaButti K."/>
            <person name="Hainaut M."/>
            <person name="Henrissat B."/>
            <person name="Grigoriev I.V."/>
            <person name="Spatafora J.W."/>
            <person name="Aime M.C."/>
        </authorList>
    </citation>
    <scope>NUCLEOTIDE SEQUENCE [LARGE SCALE GENOMIC DNA]</scope>
    <source>
        <strain evidence="3 4">MCA 5214</strain>
    </source>
</reference>
<feature type="region of interest" description="Disordered" evidence="1">
    <location>
        <begin position="1"/>
        <end position="59"/>
    </location>
</feature>
<keyword evidence="2" id="KW-0812">Transmembrane</keyword>
<feature type="transmembrane region" description="Helical" evidence="2">
    <location>
        <begin position="63"/>
        <end position="80"/>
    </location>
</feature>
<keyword evidence="2" id="KW-1133">Transmembrane helix</keyword>
<evidence type="ECO:0000256" key="2">
    <source>
        <dbReference type="SAM" id="Phobius"/>
    </source>
</evidence>